<dbReference type="AlphaFoldDB" id="A0A4D7C682"/>
<keyword evidence="2" id="KW-0808">Transferase</keyword>
<reference evidence="3" key="1">
    <citation type="submission" date="2019-04" db="EMBL/GenBank/DDBJ databases">
        <title>Complete genome sequence of Sphingomonas sp. W1-2-3.</title>
        <authorList>
            <person name="Im W.T."/>
        </authorList>
    </citation>
    <scope>NUCLEOTIDE SEQUENCE [LARGE SCALE GENOMIC DNA]</scope>
    <source>
        <strain evidence="3">W1-2-3</strain>
    </source>
</reference>
<gene>
    <name evidence="2" type="ORF">E6W36_05640</name>
</gene>
<keyword evidence="3" id="KW-1185">Reference proteome</keyword>
<dbReference type="Proteomes" id="UP000298714">
    <property type="component" value="Chromosome"/>
</dbReference>
<dbReference type="KEGG" id="hgn:E6W36_05640"/>
<name>A0A4D7C682_9SPHN</name>
<proteinExistence type="predicted"/>
<dbReference type="Pfam" id="PF13439">
    <property type="entry name" value="Glyco_transf_4"/>
    <property type="match status" value="1"/>
</dbReference>
<accession>A0A4D7C682</accession>
<dbReference type="SUPFAM" id="SSF53756">
    <property type="entry name" value="UDP-Glycosyltransferase/glycogen phosphorylase"/>
    <property type="match status" value="1"/>
</dbReference>
<organism evidence="2 3">
    <name type="scientific">Hankyongella ginsenosidimutans</name>
    <dbReference type="NCBI Taxonomy" id="1763828"/>
    <lineage>
        <taxon>Bacteria</taxon>
        <taxon>Pseudomonadati</taxon>
        <taxon>Pseudomonadota</taxon>
        <taxon>Alphaproteobacteria</taxon>
        <taxon>Sphingomonadales</taxon>
        <taxon>Sphingomonadaceae</taxon>
        <taxon>Hankyongella</taxon>
    </lineage>
</organism>
<evidence type="ECO:0000313" key="2">
    <source>
        <dbReference type="EMBL" id="QCI79225.1"/>
    </source>
</evidence>
<evidence type="ECO:0000313" key="3">
    <source>
        <dbReference type="Proteomes" id="UP000298714"/>
    </source>
</evidence>
<dbReference type="InterPro" id="IPR028098">
    <property type="entry name" value="Glyco_trans_4-like_N"/>
</dbReference>
<dbReference type="GO" id="GO:0016757">
    <property type="term" value="F:glycosyltransferase activity"/>
    <property type="evidence" value="ECO:0007669"/>
    <property type="project" value="UniProtKB-ARBA"/>
</dbReference>
<dbReference type="EMBL" id="CP039704">
    <property type="protein sequence ID" value="QCI79225.1"/>
    <property type="molecule type" value="Genomic_DNA"/>
</dbReference>
<evidence type="ECO:0000259" key="1">
    <source>
        <dbReference type="Pfam" id="PF13439"/>
    </source>
</evidence>
<protein>
    <submittedName>
        <fullName evidence="2">Glycosyltransferase family 4 protein</fullName>
    </submittedName>
</protein>
<sequence>MLFATSAIGGAERSLTRMALCRPNGPVHYTLATLGEEGDWTQWARSQGADAIALAGSPAAPRHKVRALVDLWRQLKPDFIYVMGLRPATLVRALRPFMPRTRIVHGIRGNVEPGTPLGRDYRRVEWPQRFLTDHYITNAEVTKRSLARLISVSPLRIDVVYNGIEAPEGPPIAWPERAREIVSVANLLPVKGHIRFSRQSSKS</sequence>
<feature type="domain" description="Glycosyltransferase subfamily 4-like N-terminal" evidence="1">
    <location>
        <begin position="8"/>
        <end position="165"/>
    </location>
</feature>
<dbReference type="Gene3D" id="3.40.50.2000">
    <property type="entry name" value="Glycogen Phosphorylase B"/>
    <property type="match status" value="2"/>
</dbReference>